<keyword evidence="6 8" id="KW-0472">Membrane</keyword>
<dbReference type="Pfam" id="PF06775">
    <property type="entry name" value="Seipin"/>
    <property type="match status" value="2"/>
</dbReference>
<keyword evidence="10" id="KW-1185">Reference proteome</keyword>
<keyword evidence="5" id="KW-0443">Lipid metabolism</keyword>
<keyword evidence="2 8" id="KW-0812">Transmembrane</keyword>
<accession>A0ABQ8HWI2</accession>
<dbReference type="CDD" id="cd23995">
    <property type="entry name" value="Seipin_BSCL2_like"/>
    <property type="match status" value="1"/>
</dbReference>
<name>A0ABQ8HWI2_9ROSI</name>
<comment type="subcellular location">
    <subcellularLocation>
        <location evidence="1">Endoplasmic reticulum membrane</location>
        <topology evidence="1">Multi-pass membrane protein</topology>
    </subcellularLocation>
</comment>
<evidence type="ECO:0000256" key="4">
    <source>
        <dbReference type="ARBA" id="ARBA00022989"/>
    </source>
</evidence>
<dbReference type="EMBL" id="JAFEMO010000006">
    <property type="protein sequence ID" value="KAH7568698.1"/>
    <property type="molecule type" value="Genomic_DNA"/>
</dbReference>
<feature type="region of interest" description="Disordered" evidence="7">
    <location>
        <begin position="86"/>
        <end position="134"/>
    </location>
</feature>
<evidence type="ECO:0000256" key="5">
    <source>
        <dbReference type="ARBA" id="ARBA00023098"/>
    </source>
</evidence>
<evidence type="ECO:0000313" key="9">
    <source>
        <dbReference type="EMBL" id="KAH7568698.1"/>
    </source>
</evidence>
<keyword evidence="4 8" id="KW-1133">Transmembrane helix</keyword>
<evidence type="ECO:0000256" key="8">
    <source>
        <dbReference type="SAM" id="Phobius"/>
    </source>
</evidence>
<comment type="caution">
    <text evidence="9">The sequence shown here is derived from an EMBL/GenBank/DDBJ whole genome shotgun (WGS) entry which is preliminary data.</text>
</comment>
<evidence type="ECO:0000256" key="6">
    <source>
        <dbReference type="ARBA" id="ARBA00023136"/>
    </source>
</evidence>
<sequence length="532" mass="60614">MDPPNPTNDEDDEFFDALDDFPFYDCISTDQSHQSTSYSNAIPSTLRRRSLSRRLTQVNDSKTSIGERSYKSYRKLIENELDLERKSESSAIPADSGRRESGGNGETNEESTVTTENDVRVDDSVDSVDSPGESLESSSLLVYIAALVIKAVWFQFSLLVSFVLFPIRVLFFSYMIIVDPFRTIKRGREFLLLKLYNLCKLICGFVSPLVSGWFKEHESIWKLVFRFGWGLFWAIYVGFILCWLLIFSIVISGLFMRYLVEEPIQIKETLNFDYKENSPVALVPLMSCYGASCGVKCEENKDSWMSSESRVIPIGHKLQVTVILTLPESEYNRNLGVFQFYRLSIVNGFTEVLLMSLCACLNLSCFIFLKVRVDFLSANGKQLSSSSHPCMLRFKSEPIRLLLTFLKAAPLVAGYVSESQTMKVKLRGFVEGNVPTSCLKVIIEQRAEFWPGAGIPQIYDVSLILESELPLFKRIIWYWRKTIFIWVSMTLFIVQLAFMLICCRPVILPKARPREGSARNTAIQSSLPHQVS</sequence>
<gene>
    <name evidence="9" type="ORF">JRO89_XS06G0033700</name>
</gene>
<evidence type="ECO:0000256" key="1">
    <source>
        <dbReference type="ARBA" id="ARBA00004477"/>
    </source>
</evidence>
<dbReference type="Proteomes" id="UP000827721">
    <property type="component" value="Unassembled WGS sequence"/>
</dbReference>
<feature type="transmembrane region" description="Helical" evidence="8">
    <location>
        <begin position="483"/>
        <end position="507"/>
    </location>
</feature>
<feature type="transmembrane region" description="Helical" evidence="8">
    <location>
        <begin position="234"/>
        <end position="260"/>
    </location>
</feature>
<dbReference type="PANTHER" id="PTHR21212:SF0">
    <property type="entry name" value="SEIPIN"/>
    <property type="match status" value="1"/>
</dbReference>
<evidence type="ECO:0000256" key="7">
    <source>
        <dbReference type="SAM" id="MobiDB-lite"/>
    </source>
</evidence>
<proteinExistence type="predicted"/>
<evidence type="ECO:0000256" key="2">
    <source>
        <dbReference type="ARBA" id="ARBA00022692"/>
    </source>
</evidence>
<feature type="transmembrane region" description="Helical" evidence="8">
    <location>
        <begin position="193"/>
        <end position="214"/>
    </location>
</feature>
<evidence type="ECO:0008006" key="11">
    <source>
        <dbReference type="Google" id="ProtNLM"/>
    </source>
</evidence>
<evidence type="ECO:0000256" key="3">
    <source>
        <dbReference type="ARBA" id="ARBA00022824"/>
    </source>
</evidence>
<protein>
    <recommendedName>
        <fullName evidence="11">Seipin</fullName>
    </recommendedName>
</protein>
<dbReference type="PANTHER" id="PTHR21212">
    <property type="entry name" value="BERNARDINELLI-SEIP CONGENITAL LIPODYSTROPHY 2 HOMOLOG BSCL2 PROTEIN"/>
    <property type="match status" value="1"/>
</dbReference>
<evidence type="ECO:0000313" key="10">
    <source>
        <dbReference type="Proteomes" id="UP000827721"/>
    </source>
</evidence>
<organism evidence="9 10">
    <name type="scientific">Xanthoceras sorbifolium</name>
    <dbReference type="NCBI Taxonomy" id="99658"/>
    <lineage>
        <taxon>Eukaryota</taxon>
        <taxon>Viridiplantae</taxon>
        <taxon>Streptophyta</taxon>
        <taxon>Embryophyta</taxon>
        <taxon>Tracheophyta</taxon>
        <taxon>Spermatophyta</taxon>
        <taxon>Magnoliopsida</taxon>
        <taxon>eudicotyledons</taxon>
        <taxon>Gunneridae</taxon>
        <taxon>Pentapetalae</taxon>
        <taxon>rosids</taxon>
        <taxon>malvids</taxon>
        <taxon>Sapindales</taxon>
        <taxon>Sapindaceae</taxon>
        <taxon>Xanthoceroideae</taxon>
        <taxon>Xanthoceras</taxon>
    </lineage>
</organism>
<keyword evidence="3" id="KW-0256">Endoplasmic reticulum</keyword>
<dbReference type="InterPro" id="IPR009617">
    <property type="entry name" value="Seipin"/>
</dbReference>
<reference evidence="9 10" key="1">
    <citation type="submission" date="2021-02" db="EMBL/GenBank/DDBJ databases">
        <title>Plant Genome Project.</title>
        <authorList>
            <person name="Zhang R.-G."/>
        </authorList>
    </citation>
    <scope>NUCLEOTIDE SEQUENCE [LARGE SCALE GENOMIC DNA]</scope>
    <source>
        <tissue evidence="9">Leaves</tissue>
    </source>
</reference>